<proteinExistence type="predicted"/>
<comment type="caution">
    <text evidence="1">The sequence shown here is derived from an EMBL/GenBank/DDBJ whole genome shotgun (WGS) entry which is preliminary data.</text>
</comment>
<dbReference type="EMBL" id="BRXZ01004026">
    <property type="protein sequence ID" value="GMH66976.1"/>
    <property type="molecule type" value="Genomic_DNA"/>
</dbReference>
<evidence type="ECO:0000313" key="1">
    <source>
        <dbReference type="EMBL" id="GMH66976.1"/>
    </source>
</evidence>
<name>A0A9W7AA85_9STRA</name>
<reference evidence="1" key="1">
    <citation type="submission" date="2022-07" db="EMBL/GenBank/DDBJ databases">
        <title>Genome analysis of Parmales, a sister group of diatoms, reveals the evolutionary specialization of diatoms from phago-mixotrophs to photoautotrophs.</title>
        <authorList>
            <person name="Ban H."/>
            <person name="Sato S."/>
            <person name="Yoshikawa S."/>
            <person name="Kazumasa Y."/>
            <person name="Nakamura Y."/>
            <person name="Ichinomiya M."/>
            <person name="Saitoh K."/>
            <person name="Sato N."/>
            <person name="Blanc-Mathieu R."/>
            <person name="Endo H."/>
            <person name="Kuwata A."/>
            <person name="Ogata H."/>
        </authorList>
    </citation>
    <scope>NUCLEOTIDE SEQUENCE</scope>
</reference>
<gene>
    <name evidence="1" type="ORF">TrRE_jg3719</name>
</gene>
<evidence type="ECO:0000313" key="2">
    <source>
        <dbReference type="Proteomes" id="UP001165082"/>
    </source>
</evidence>
<protein>
    <submittedName>
        <fullName evidence="1">Uncharacterized protein</fullName>
    </submittedName>
</protein>
<dbReference type="Proteomes" id="UP001165082">
    <property type="component" value="Unassembled WGS sequence"/>
</dbReference>
<dbReference type="AlphaFoldDB" id="A0A9W7AA85"/>
<accession>A0A9W7AA85</accession>
<sequence length="252" mass="28302">MPFPAYPNGVPSINDTTARMIKDKLQLVLSEAGADLNLTLRISDFKFSSEDKFTMRVSGSVVGYNYTDMDRHAENEALGSWILSCHRFKFNKEDRGRVVKHKNGKEYVLHSFRKNCGSANIKYPLIAYLRNSKLMKLEKLCISDLVRTKEGAYVFLTTESIISTEKRRREAAFPEEEDDYEITGSLDVKESKKQKVSPSNLTSKLQGLHNNLVSGMAAAHAEMKPVKAAKWVDGKIVPIEGEESDSDDGLMS</sequence>
<organism evidence="1 2">
    <name type="scientific">Triparma retinervis</name>
    <dbReference type="NCBI Taxonomy" id="2557542"/>
    <lineage>
        <taxon>Eukaryota</taxon>
        <taxon>Sar</taxon>
        <taxon>Stramenopiles</taxon>
        <taxon>Ochrophyta</taxon>
        <taxon>Bolidophyceae</taxon>
        <taxon>Parmales</taxon>
        <taxon>Triparmaceae</taxon>
        <taxon>Triparma</taxon>
    </lineage>
</organism>
<keyword evidence="2" id="KW-1185">Reference proteome</keyword>